<accession>A0A919QEX3</accession>
<dbReference type="RefSeq" id="WP_204044245.1">
    <property type="nucleotide sequence ID" value="NZ_BOOA01000059.1"/>
</dbReference>
<sequence>MKHTTATMPEIVVVAERVLVQENEILPKLLEQFTHDPRPGCPRLTELDEIRKSHHSVRVHRLRLWQNVYQYSRLLMGNILDHLTALTSLVQAEIPSLYAHMTLNRVLCEASARFCWMMDPSMGFEGRLVRGSVLLLQNSDANLTACRSLPADYPLMPGVLEDAEKADGRLLERLTRARIQMLYNIHSKTGRPSHLSLNGFKESCSIELTSLMERQFPDRPAWYRMTSGIVHSSQWMLDDALSFEDPRGLALFPDLQGYGATCLLTVDACRAVAETCARYYGHDSTDLVQRSRVREKAIDQAMYRHASRYGLSRRSSANR</sequence>
<dbReference type="EMBL" id="BOOA01000059">
    <property type="protein sequence ID" value="GIH27596.1"/>
    <property type="molecule type" value="Genomic_DNA"/>
</dbReference>
<protein>
    <submittedName>
        <fullName evidence="1">Uncharacterized protein</fullName>
    </submittedName>
</protein>
<organism evidence="1 2">
    <name type="scientific">Acrocarpospora phusangensis</name>
    <dbReference type="NCBI Taxonomy" id="1070424"/>
    <lineage>
        <taxon>Bacteria</taxon>
        <taxon>Bacillati</taxon>
        <taxon>Actinomycetota</taxon>
        <taxon>Actinomycetes</taxon>
        <taxon>Streptosporangiales</taxon>
        <taxon>Streptosporangiaceae</taxon>
        <taxon>Acrocarpospora</taxon>
    </lineage>
</organism>
<proteinExistence type="predicted"/>
<name>A0A919QEX3_9ACTN</name>
<keyword evidence="2" id="KW-1185">Reference proteome</keyword>
<comment type="caution">
    <text evidence="1">The sequence shown here is derived from an EMBL/GenBank/DDBJ whole genome shotgun (WGS) entry which is preliminary data.</text>
</comment>
<reference evidence="1" key="1">
    <citation type="submission" date="2021-01" db="EMBL/GenBank/DDBJ databases">
        <title>Whole genome shotgun sequence of Acrocarpospora phusangensis NBRC 108782.</title>
        <authorList>
            <person name="Komaki H."/>
            <person name="Tamura T."/>
        </authorList>
    </citation>
    <scope>NUCLEOTIDE SEQUENCE</scope>
    <source>
        <strain evidence="1">NBRC 108782</strain>
    </source>
</reference>
<evidence type="ECO:0000313" key="2">
    <source>
        <dbReference type="Proteomes" id="UP000640052"/>
    </source>
</evidence>
<gene>
    <name evidence="1" type="ORF">Aph01nite_59060</name>
</gene>
<dbReference type="Proteomes" id="UP000640052">
    <property type="component" value="Unassembled WGS sequence"/>
</dbReference>
<dbReference type="AlphaFoldDB" id="A0A919QEX3"/>
<evidence type="ECO:0000313" key="1">
    <source>
        <dbReference type="EMBL" id="GIH27596.1"/>
    </source>
</evidence>